<dbReference type="PROSITE" id="PS50928">
    <property type="entry name" value="ABC_TM1"/>
    <property type="match status" value="1"/>
</dbReference>
<dbReference type="RefSeq" id="WP_083948935.1">
    <property type="nucleotide sequence ID" value="NZ_CP015008.1"/>
</dbReference>
<sequence>MSLRFPAIKAQTSSLALVSPALMLLGLLFFYPILLLFFTTLEGENIGNYAKVVGNGTSMQVFFNTLRIAVIVTVVDLLLAYPLAIYISRLSPGAKALAFFLVLIPLWTSQLVRTYAWMVLLGRNGPINNALVWLGIIDAPIRLANSEFAVVAGMTHILLPYMLLPIYNSVSKIDNSLFDAARGLGAGAFSTFTRVLMPLSIQGVLAGVSLVLVLSLGVFIMPALLGGGRVPVIALLIEQQAGSFLNWAMAGTLSAVLMVIVMITFFIIKVATRMFVRGRIDVAST</sequence>
<dbReference type="Pfam" id="PF00528">
    <property type="entry name" value="BPD_transp_1"/>
    <property type="match status" value="1"/>
</dbReference>
<dbReference type="InterPro" id="IPR035906">
    <property type="entry name" value="MetI-like_sf"/>
</dbReference>
<comment type="similarity">
    <text evidence="2">Belongs to the binding-protein-dependent transport system permease family. CysTW subfamily.</text>
</comment>
<name>A0AAC8YW13_AMIAI</name>
<dbReference type="Proteomes" id="UP000075755">
    <property type="component" value="Plasmid pAA03"/>
</dbReference>
<dbReference type="AlphaFoldDB" id="A0AAC8YW13"/>
<evidence type="ECO:0000256" key="8">
    <source>
        <dbReference type="RuleBase" id="RU363032"/>
    </source>
</evidence>
<feature type="transmembrane region" description="Helical" evidence="8">
    <location>
        <begin position="148"/>
        <end position="167"/>
    </location>
</feature>
<protein>
    <submittedName>
        <fullName evidence="10">Binding-protein-dependent transport systems inner membrane component</fullName>
    </submittedName>
    <submittedName>
        <fullName evidence="11">Spermidine/putrescine transport system permease protein</fullName>
    </submittedName>
</protein>
<organism evidence="10 12">
    <name type="scientific">Aminobacter aminovorans</name>
    <name type="common">Chelatobacter heintzii</name>
    <dbReference type="NCBI Taxonomy" id="83263"/>
    <lineage>
        <taxon>Bacteria</taxon>
        <taxon>Pseudomonadati</taxon>
        <taxon>Pseudomonadota</taxon>
        <taxon>Alphaproteobacteria</taxon>
        <taxon>Hyphomicrobiales</taxon>
        <taxon>Phyllobacteriaceae</taxon>
        <taxon>Aminobacter</taxon>
    </lineage>
</organism>
<feature type="transmembrane region" description="Helical" evidence="8">
    <location>
        <begin position="96"/>
        <end position="116"/>
    </location>
</feature>
<evidence type="ECO:0000259" key="9">
    <source>
        <dbReference type="PROSITE" id="PS50928"/>
    </source>
</evidence>
<proteinExistence type="inferred from homology"/>
<keyword evidence="4" id="KW-1003">Cell membrane</keyword>
<feature type="transmembrane region" description="Helical" evidence="8">
    <location>
        <begin position="204"/>
        <end position="224"/>
    </location>
</feature>
<keyword evidence="7 8" id="KW-0472">Membrane</keyword>
<dbReference type="EMBL" id="JACICB010000023">
    <property type="protein sequence ID" value="MBB3708942.1"/>
    <property type="molecule type" value="Genomic_DNA"/>
</dbReference>
<feature type="transmembrane region" description="Helical" evidence="8">
    <location>
        <begin position="244"/>
        <end position="268"/>
    </location>
</feature>
<feature type="transmembrane region" description="Helical" evidence="8">
    <location>
        <begin position="61"/>
        <end position="84"/>
    </location>
</feature>
<evidence type="ECO:0000313" key="13">
    <source>
        <dbReference type="Proteomes" id="UP000577697"/>
    </source>
</evidence>
<feature type="transmembrane region" description="Helical" evidence="8">
    <location>
        <begin position="21"/>
        <end position="41"/>
    </location>
</feature>
<keyword evidence="5 8" id="KW-0812">Transmembrane</keyword>
<evidence type="ECO:0000256" key="3">
    <source>
        <dbReference type="ARBA" id="ARBA00022448"/>
    </source>
</evidence>
<accession>A0AAC8YW13</accession>
<reference evidence="10 12" key="1">
    <citation type="submission" date="2016-03" db="EMBL/GenBank/DDBJ databases">
        <title>Complete genome of Aminobacter aminovorans KCTC 2477.</title>
        <authorList>
            <person name="Kim K.M."/>
        </authorList>
    </citation>
    <scope>NUCLEOTIDE SEQUENCE [LARGE SCALE GENOMIC DNA]</scope>
    <source>
        <strain evidence="10 12">KCTC 2477</strain>
        <plasmid evidence="10 12">pAA03</plasmid>
    </source>
</reference>
<dbReference type="CDD" id="cd06261">
    <property type="entry name" value="TM_PBP2"/>
    <property type="match status" value="1"/>
</dbReference>
<comment type="subcellular location">
    <subcellularLocation>
        <location evidence="1 8">Cell membrane</location>
        <topology evidence="1 8">Multi-pass membrane protein</topology>
    </subcellularLocation>
</comment>
<dbReference type="Gene3D" id="1.10.3720.10">
    <property type="entry name" value="MetI-like"/>
    <property type="match status" value="1"/>
</dbReference>
<evidence type="ECO:0000256" key="4">
    <source>
        <dbReference type="ARBA" id="ARBA00022475"/>
    </source>
</evidence>
<keyword evidence="3 8" id="KW-0813">Transport</keyword>
<dbReference type="Proteomes" id="UP000577697">
    <property type="component" value="Unassembled WGS sequence"/>
</dbReference>
<feature type="domain" description="ABC transmembrane type-1" evidence="9">
    <location>
        <begin position="62"/>
        <end position="268"/>
    </location>
</feature>
<dbReference type="InterPro" id="IPR000515">
    <property type="entry name" value="MetI-like"/>
</dbReference>
<evidence type="ECO:0000313" key="10">
    <source>
        <dbReference type="EMBL" id="AMS45339.1"/>
    </source>
</evidence>
<keyword evidence="6 8" id="KW-1133">Transmembrane helix</keyword>
<dbReference type="SUPFAM" id="SSF161098">
    <property type="entry name" value="MetI-like"/>
    <property type="match status" value="1"/>
</dbReference>
<keyword evidence="10" id="KW-0614">Plasmid</keyword>
<dbReference type="PANTHER" id="PTHR42929">
    <property type="entry name" value="INNER MEMBRANE ABC TRANSPORTER PERMEASE PROTEIN YDCU-RELATED-RELATED"/>
    <property type="match status" value="1"/>
</dbReference>
<dbReference type="GO" id="GO:0055085">
    <property type="term" value="P:transmembrane transport"/>
    <property type="evidence" value="ECO:0007669"/>
    <property type="project" value="InterPro"/>
</dbReference>
<reference evidence="11 13" key="2">
    <citation type="submission" date="2020-08" db="EMBL/GenBank/DDBJ databases">
        <title>Genomic Encyclopedia of Type Strains, Phase IV (KMG-IV): sequencing the most valuable type-strain genomes for metagenomic binning, comparative biology and taxonomic classification.</title>
        <authorList>
            <person name="Goeker M."/>
        </authorList>
    </citation>
    <scope>NUCLEOTIDE SEQUENCE [LARGE SCALE GENOMIC DNA]</scope>
    <source>
        <strain evidence="11 13">DSM 10368</strain>
    </source>
</reference>
<dbReference type="GO" id="GO:0005886">
    <property type="term" value="C:plasma membrane"/>
    <property type="evidence" value="ECO:0007669"/>
    <property type="project" value="UniProtKB-SubCell"/>
</dbReference>
<dbReference type="PANTHER" id="PTHR42929:SF5">
    <property type="entry name" value="ABC TRANSPORTER PERMEASE PROTEIN"/>
    <property type="match status" value="1"/>
</dbReference>
<geneLocation type="plasmid" evidence="10 12">
    <name>pAA03</name>
</geneLocation>
<gene>
    <name evidence="10" type="ORF">AA2016_6444</name>
    <name evidence="11" type="ORF">FHS67_005284</name>
</gene>
<dbReference type="KEGG" id="aak:AA2016_6444"/>
<evidence type="ECO:0000313" key="12">
    <source>
        <dbReference type="Proteomes" id="UP000075755"/>
    </source>
</evidence>
<evidence type="ECO:0000256" key="6">
    <source>
        <dbReference type="ARBA" id="ARBA00022989"/>
    </source>
</evidence>
<evidence type="ECO:0000256" key="2">
    <source>
        <dbReference type="ARBA" id="ARBA00007069"/>
    </source>
</evidence>
<evidence type="ECO:0000256" key="5">
    <source>
        <dbReference type="ARBA" id="ARBA00022692"/>
    </source>
</evidence>
<evidence type="ECO:0000256" key="1">
    <source>
        <dbReference type="ARBA" id="ARBA00004651"/>
    </source>
</evidence>
<dbReference type="EMBL" id="CP015008">
    <property type="protein sequence ID" value="AMS45339.1"/>
    <property type="molecule type" value="Genomic_DNA"/>
</dbReference>
<keyword evidence="13" id="KW-1185">Reference proteome</keyword>
<evidence type="ECO:0000256" key="7">
    <source>
        <dbReference type="ARBA" id="ARBA00023136"/>
    </source>
</evidence>
<evidence type="ECO:0000313" key="11">
    <source>
        <dbReference type="EMBL" id="MBB3708942.1"/>
    </source>
</evidence>